<dbReference type="Gene3D" id="3.30.70.270">
    <property type="match status" value="2"/>
</dbReference>
<evidence type="ECO:0000259" key="8">
    <source>
        <dbReference type="PROSITE" id="PS50994"/>
    </source>
</evidence>
<evidence type="ECO:0000313" key="10">
    <source>
        <dbReference type="Proteomes" id="UP000823941"/>
    </source>
</evidence>
<dbReference type="SUPFAM" id="SSF53098">
    <property type="entry name" value="Ribonuclease H-like"/>
    <property type="match status" value="1"/>
</dbReference>
<evidence type="ECO:0000256" key="2">
    <source>
        <dbReference type="ARBA" id="ARBA00022679"/>
    </source>
</evidence>
<evidence type="ECO:0000256" key="5">
    <source>
        <dbReference type="ARBA" id="ARBA00022759"/>
    </source>
</evidence>
<organism evidence="9 10">
    <name type="scientific">Plutella xylostella</name>
    <name type="common">Diamondback moth</name>
    <name type="synonym">Plutella maculipennis</name>
    <dbReference type="NCBI Taxonomy" id="51655"/>
    <lineage>
        <taxon>Eukaryota</taxon>
        <taxon>Metazoa</taxon>
        <taxon>Ecdysozoa</taxon>
        <taxon>Arthropoda</taxon>
        <taxon>Hexapoda</taxon>
        <taxon>Insecta</taxon>
        <taxon>Pterygota</taxon>
        <taxon>Neoptera</taxon>
        <taxon>Endopterygota</taxon>
        <taxon>Lepidoptera</taxon>
        <taxon>Glossata</taxon>
        <taxon>Ditrysia</taxon>
        <taxon>Yponomeutoidea</taxon>
        <taxon>Plutellidae</taxon>
        <taxon>Plutella</taxon>
    </lineage>
</organism>
<dbReference type="Gene3D" id="3.10.20.370">
    <property type="match status" value="1"/>
</dbReference>
<gene>
    <name evidence="9" type="ORF">JYU34_014573</name>
</gene>
<dbReference type="InterPro" id="IPR043128">
    <property type="entry name" value="Rev_trsase/Diguanyl_cyclase"/>
</dbReference>
<sequence>MANFILGPISTFDHHVQDWATFKSKFDQWLIANGVEEQTDKTGAKRRAILLSALSDSTYQLANNLVLPKDLVTAPFEDIVKVLDVHFTPKRCGFAERHYFYSAAQQAGESHAQWAARLRGLAAHCNFKELEEALRDKFVMGLQSGPEREKLFAMEISELTLAKAVDVAESVRCARAAAASTAPGARGSSSGDSVFKMQQREPRGAAGPGKEQCTVCGRRSHKASECRFASFKCTKCKAKGHLRRMCKYVNFVGTEETCEGDDDDDGKLLSIRCSNGAPMVETVRFNNVELKCEIDSGSSVTAISEKTYHSHFADVPLRVTTKNLLSYNGTKIKSLGFIQLSVEYLGKNEYLDVYVIVQGGSPLLGRDFICKFQLELTPTINFCHSDTNEDLELNQLIARFPDVFCDKLGCFNKYKVKLRLKDNAKPIFMKARPVAFALKQKIDKEINRLLSLDVIAPVEQSEYASPVVPVLKRDGEVRLCADYSRTLNQQLFIDKYPLPTVQELFMNLHGGEQFSKLDMSSAYAQFQITDDNNITSINTHRGLFKYKRLIFGLASAPAIFQRALESILGIDGVLCFLDDILITGKDRAEHMKRLETVLLRFQDAGLTLRPDKCEFFRDEITYLGHVISKNGIKKSKDKVEAIANAPKPTNVNELQSFIGLVNYYRCFVPNTSAILAPLYDLLKKEVKWSWSSEQDKAFNEIKAKLASENVLAHFDPNAKIILTVDASPKGLGAILSQISTDGYERPISYASRTLNSAEKNYSQIQKEATAIIFGVRKFHQYLYARAEPFILRTDHKPLVSIFGSRHGVPEVSANRLQRYALFLSSYNYTIEYVRSADNCADFLSRAVSDVTDSKAPSRADTAAYVNFVVDGSLPITLDQLAVETQNDSLLKKVMQFVLNGWPPKVNNSDMKPYFLCRLQLAIENGCLLRGHKVVIPSSLQQRVLNELHGSHLGIVKSKAEARSKFWFPGIDAAIERMSNSCRVCLSLRATPPRSPLVSWPYPDGPLSRIHLDFLGPIYGDMYLVIVDAFSKWVECINMKNNITSAMLISKMNEYMSRFGVPTTIVTDNATSFTSEQFATFCRLNGIRHITSPAYHPASNGQAESSVKIVKKGIKCALQLGSSTGNVNDRLLKYLFDYRNSVHSTTGQSPASLMLGRPLRSRLDLLAPPPQPSPSSPPSALTHKVLDTQCLQARHYGGIVRKDLVVNDKVLYKVYSTNQKFCWKKGTIVRKIGNILFIIKDSETGSEVKRHKNQIIIFKGKPEGHNHEILELENVGNRRGEEGSGEQPDETVAATPESPASPARGDETPASPARSTETPPGSPARSAETPPASPARSAPAPGPATSAPPGDAAQPDTTPTDDQQSYTRSHNSPQSHQTRMNLRDIPKVNYRRFF</sequence>
<evidence type="ECO:0000256" key="7">
    <source>
        <dbReference type="SAM" id="MobiDB-lite"/>
    </source>
</evidence>
<keyword evidence="5" id="KW-0378">Hydrolase</keyword>
<feature type="compositionally biased region" description="Low complexity" evidence="7">
    <location>
        <begin position="182"/>
        <end position="191"/>
    </location>
</feature>
<dbReference type="InterPro" id="IPR012337">
    <property type="entry name" value="RNaseH-like_sf"/>
</dbReference>
<dbReference type="SUPFAM" id="SSF50630">
    <property type="entry name" value="Acid proteases"/>
    <property type="match status" value="1"/>
</dbReference>
<dbReference type="Pfam" id="PF00665">
    <property type="entry name" value="rve"/>
    <property type="match status" value="1"/>
</dbReference>
<keyword evidence="5" id="KW-0255">Endonuclease</keyword>
<accession>A0ABQ7QCB1</accession>
<dbReference type="PROSITE" id="PS50994">
    <property type="entry name" value="INTEGRASE"/>
    <property type="match status" value="1"/>
</dbReference>
<keyword evidence="6" id="KW-0511">Multifunctional enzyme</keyword>
<feature type="region of interest" description="Disordered" evidence="7">
    <location>
        <begin position="182"/>
        <end position="211"/>
    </location>
</feature>
<keyword evidence="10" id="KW-1185">Reference proteome</keyword>
<evidence type="ECO:0000256" key="1">
    <source>
        <dbReference type="ARBA" id="ARBA00012493"/>
    </source>
</evidence>
<dbReference type="Gene3D" id="2.40.70.10">
    <property type="entry name" value="Acid Proteases"/>
    <property type="match status" value="1"/>
</dbReference>
<dbReference type="Gene3D" id="3.10.10.10">
    <property type="entry name" value="HIV Type 1 Reverse Transcriptase, subunit A, domain 1"/>
    <property type="match status" value="1"/>
</dbReference>
<dbReference type="InterPro" id="IPR050951">
    <property type="entry name" value="Retrovirus_Pol_polyprotein"/>
</dbReference>
<keyword evidence="4" id="KW-0540">Nuclease</keyword>
<dbReference type="Gene3D" id="3.30.420.10">
    <property type="entry name" value="Ribonuclease H-like superfamily/Ribonuclease H"/>
    <property type="match status" value="1"/>
</dbReference>
<feature type="compositionally biased region" description="Low complexity" evidence="7">
    <location>
        <begin position="1322"/>
        <end position="1363"/>
    </location>
</feature>
<dbReference type="SMART" id="SM00343">
    <property type="entry name" value="ZnF_C2HC"/>
    <property type="match status" value="2"/>
</dbReference>
<dbReference type="Proteomes" id="UP000823941">
    <property type="component" value="Chromosome 19"/>
</dbReference>
<dbReference type="InterPro" id="IPR001584">
    <property type="entry name" value="Integrase_cat-core"/>
</dbReference>
<dbReference type="Gene3D" id="1.10.340.70">
    <property type="match status" value="1"/>
</dbReference>
<keyword evidence="3" id="KW-0548">Nucleotidyltransferase</keyword>
<dbReference type="EMBL" id="JAHIBW010000019">
    <property type="protein sequence ID" value="KAG7301598.1"/>
    <property type="molecule type" value="Genomic_DNA"/>
</dbReference>
<dbReference type="InterPro" id="IPR041577">
    <property type="entry name" value="RT_RNaseH_2"/>
</dbReference>
<proteinExistence type="predicted"/>
<dbReference type="EC" id="2.7.7.49" evidence="1"/>
<feature type="region of interest" description="Disordered" evidence="7">
    <location>
        <begin position="1273"/>
        <end position="1393"/>
    </location>
</feature>
<comment type="caution">
    <text evidence="9">The sequence shown here is derived from an EMBL/GenBank/DDBJ whole genome shotgun (WGS) entry which is preliminary data.</text>
</comment>
<keyword evidence="2" id="KW-0808">Transferase</keyword>
<dbReference type="Pfam" id="PF00078">
    <property type="entry name" value="RVT_1"/>
    <property type="match status" value="1"/>
</dbReference>
<dbReference type="InterPro" id="IPR036397">
    <property type="entry name" value="RNaseH_sf"/>
</dbReference>
<dbReference type="CDD" id="cd09274">
    <property type="entry name" value="RNase_HI_RT_Ty3"/>
    <property type="match status" value="1"/>
</dbReference>
<evidence type="ECO:0000256" key="6">
    <source>
        <dbReference type="ARBA" id="ARBA00023268"/>
    </source>
</evidence>
<feature type="domain" description="Integrase catalytic" evidence="8">
    <location>
        <begin position="1001"/>
        <end position="1157"/>
    </location>
</feature>
<dbReference type="PANTHER" id="PTHR37984:SF5">
    <property type="entry name" value="PROTEIN NYNRIN-LIKE"/>
    <property type="match status" value="1"/>
</dbReference>
<dbReference type="InterPro" id="IPR043502">
    <property type="entry name" value="DNA/RNA_pol_sf"/>
</dbReference>
<dbReference type="PANTHER" id="PTHR37984">
    <property type="entry name" value="PROTEIN CBG26694"/>
    <property type="match status" value="1"/>
</dbReference>
<dbReference type="InterPro" id="IPR000477">
    <property type="entry name" value="RT_dom"/>
</dbReference>
<dbReference type="SUPFAM" id="SSF56672">
    <property type="entry name" value="DNA/RNA polymerases"/>
    <property type="match status" value="1"/>
</dbReference>
<evidence type="ECO:0000256" key="3">
    <source>
        <dbReference type="ARBA" id="ARBA00022695"/>
    </source>
</evidence>
<reference evidence="9 10" key="1">
    <citation type="submission" date="2021-06" db="EMBL/GenBank/DDBJ databases">
        <title>A haploid diamondback moth (Plutella xylostella L.) genome assembly resolves 31 chromosomes and identifies a diamide resistance mutation.</title>
        <authorList>
            <person name="Ward C.M."/>
            <person name="Perry K.D."/>
            <person name="Baker G."/>
            <person name="Powis K."/>
            <person name="Heckel D.G."/>
            <person name="Baxter S.W."/>
        </authorList>
    </citation>
    <scope>NUCLEOTIDE SEQUENCE [LARGE SCALE GENOMIC DNA]</scope>
    <source>
        <strain evidence="9 10">LV</strain>
        <tissue evidence="9">Single pupa</tissue>
    </source>
</reference>
<dbReference type="Pfam" id="PF17921">
    <property type="entry name" value="Integrase_H2C2"/>
    <property type="match status" value="1"/>
</dbReference>
<dbReference type="CDD" id="cd01647">
    <property type="entry name" value="RT_LTR"/>
    <property type="match status" value="1"/>
</dbReference>
<dbReference type="Gene3D" id="4.10.60.10">
    <property type="entry name" value="Zinc finger, CCHC-type"/>
    <property type="match status" value="1"/>
</dbReference>
<feature type="compositionally biased region" description="Polar residues" evidence="7">
    <location>
        <begin position="1364"/>
        <end position="1379"/>
    </location>
</feature>
<dbReference type="InterPro" id="IPR001878">
    <property type="entry name" value="Znf_CCHC"/>
</dbReference>
<protein>
    <recommendedName>
        <fullName evidence="1">RNA-directed DNA polymerase</fullName>
        <ecNumber evidence="1">2.7.7.49</ecNumber>
    </recommendedName>
</protein>
<evidence type="ECO:0000313" key="9">
    <source>
        <dbReference type="EMBL" id="KAG7301598.1"/>
    </source>
</evidence>
<dbReference type="InterPro" id="IPR021109">
    <property type="entry name" value="Peptidase_aspartic_dom_sf"/>
</dbReference>
<evidence type="ECO:0000256" key="4">
    <source>
        <dbReference type="ARBA" id="ARBA00022722"/>
    </source>
</evidence>
<dbReference type="InterPro" id="IPR041588">
    <property type="entry name" value="Integrase_H2C2"/>
</dbReference>
<dbReference type="Pfam" id="PF17919">
    <property type="entry name" value="RT_RNaseH_2"/>
    <property type="match status" value="1"/>
</dbReference>
<name>A0ABQ7QCB1_PLUXY</name>